<proteinExistence type="predicted"/>
<comment type="caution">
    <text evidence="1">The sequence shown here is derived from an EMBL/GenBank/DDBJ whole genome shotgun (WGS) entry which is preliminary data.</text>
</comment>
<gene>
    <name evidence="1" type="ORF">N5D41_23480</name>
</gene>
<dbReference type="AlphaFoldDB" id="A0AA42IR61"/>
<organism evidence="1 2">
    <name type="scientific">Ectopseudomonas toyotomiensis</name>
    <dbReference type="NCBI Taxonomy" id="554344"/>
    <lineage>
        <taxon>Bacteria</taxon>
        <taxon>Pseudomonadati</taxon>
        <taxon>Pseudomonadota</taxon>
        <taxon>Gammaproteobacteria</taxon>
        <taxon>Pseudomonadales</taxon>
        <taxon>Pseudomonadaceae</taxon>
        <taxon>Ectopseudomonas</taxon>
    </lineage>
</organism>
<evidence type="ECO:0000313" key="1">
    <source>
        <dbReference type="EMBL" id="MDH0704442.1"/>
    </source>
</evidence>
<dbReference type="RefSeq" id="WP_279837840.1">
    <property type="nucleotide sequence ID" value="NZ_JAOCDH010000041.1"/>
</dbReference>
<evidence type="ECO:0000313" key="2">
    <source>
        <dbReference type="Proteomes" id="UP001161137"/>
    </source>
</evidence>
<sequence length="71" mass="8114">MTMMQADLDELMVVSCLFPGMQWAAAETRPVLIGREGNILRLYWMPLLLRMDECCAAFFIEQLNRKVCASA</sequence>
<accession>A0AA42IR61</accession>
<name>A0AA42IR61_9GAMM</name>
<protein>
    <submittedName>
        <fullName evidence="1">Uncharacterized protein</fullName>
    </submittedName>
</protein>
<dbReference type="Proteomes" id="UP001161137">
    <property type="component" value="Unassembled WGS sequence"/>
</dbReference>
<dbReference type="EMBL" id="JAOCDH010000041">
    <property type="protein sequence ID" value="MDH0704442.1"/>
    <property type="molecule type" value="Genomic_DNA"/>
</dbReference>
<reference evidence="1" key="1">
    <citation type="submission" date="2022-09" db="EMBL/GenBank/DDBJ databases">
        <title>Intensive care unit water sources are persistently colonized with multi-drug resistant bacteria and are the site of extensive horizontal gene transfer of antibiotic resistance genes.</title>
        <authorList>
            <person name="Diorio-Toth L."/>
        </authorList>
    </citation>
    <scope>NUCLEOTIDE SEQUENCE</scope>
    <source>
        <strain evidence="1">GD03863</strain>
    </source>
</reference>